<sequence length="89" mass="10333">MTRNLCQEFERFIAENIKTDLKAFWRYTNSKLKSRPKLGDLVDIDGSLTHDGNENAGLLNKFFTLILLRETPARSQNLTLFTHEHHSLT</sequence>
<evidence type="ECO:0000313" key="1">
    <source>
        <dbReference type="EMBL" id="KAK2139184.1"/>
    </source>
</evidence>
<proteinExistence type="predicted"/>
<comment type="caution">
    <text evidence="1">The sequence shown here is derived from an EMBL/GenBank/DDBJ whole genome shotgun (WGS) entry which is preliminary data.</text>
</comment>
<keyword evidence="2" id="KW-1185">Reference proteome</keyword>
<dbReference type="Proteomes" id="UP001208570">
    <property type="component" value="Unassembled WGS sequence"/>
</dbReference>
<dbReference type="EMBL" id="JAODUP010001958">
    <property type="protein sequence ID" value="KAK2139184.1"/>
    <property type="molecule type" value="Genomic_DNA"/>
</dbReference>
<organism evidence="1 2">
    <name type="scientific">Paralvinella palmiformis</name>
    <dbReference type="NCBI Taxonomy" id="53620"/>
    <lineage>
        <taxon>Eukaryota</taxon>
        <taxon>Metazoa</taxon>
        <taxon>Spiralia</taxon>
        <taxon>Lophotrochozoa</taxon>
        <taxon>Annelida</taxon>
        <taxon>Polychaeta</taxon>
        <taxon>Sedentaria</taxon>
        <taxon>Canalipalpata</taxon>
        <taxon>Terebellida</taxon>
        <taxon>Terebelliformia</taxon>
        <taxon>Alvinellidae</taxon>
        <taxon>Paralvinella</taxon>
    </lineage>
</organism>
<name>A0AAD9IQV2_9ANNE</name>
<accession>A0AAD9IQV2</accession>
<evidence type="ECO:0000313" key="2">
    <source>
        <dbReference type="Proteomes" id="UP001208570"/>
    </source>
</evidence>
<dbReference type="AlphaFoldDB" id="A0AAD9IQV2"/>
<reference evidence="1" key="1">
    <citation type="journal article" date="2023" name="Mol. Biol. Evol.">
        <title>Third-Generation Sequencing Reveals the Adaptive Role of the Epigenome in Three Deep-Sea Polychaetes.</title>
        <authorList>
            <person name="Perez M."/>
            <person name="Aroh O."/>
            <person name="Sun Y."/>
            <person name="Lan Y."/>
            <person name="Juniper S.K."/>
            <person name="Young C.R."/>
            <person name="Angers B."/>
            <person name="Qian P.Y."/>
        </authorList>
    </citation>
    <scope>NUCLEOTIDE SEQUENCE</scope>
    <source>
        <strain evidence="1">P08H-3</strain>
    </source>
</reference>
<gene>
    <name evidence="1" type="ORF">LSH36_1965g00004</name>
</gene>
<protein>
    <submittedName>
        <fullName evidence="1">Uncharacterized protein</fullName>
    </submittedName>
</protein>